<proteinExistence type="predicted"/>
<dbReference type="RefSeq" id="WP_075023253.1">
    <property type="nucleotide sequence ID" value="NZ_CP083237.1"/>
</dbReference>
<dbReference type="InterPro" id="IPR012675">
    <property type="entry name" value="Beta-grasp_dom_sf"/>
</dbReference>
<accession>A0A1I5PHS3</accession>
<dbReference type="GO" id="GO:0051536">
    <property type="term" value="F:iron-sulfur cluster binding"/>
    <property type="evidence" value="ECO:0007669"/>
    <property type="project" value="InterPro"/>
</dbReference>
<dbReference type="InterPro" id="IPR036010">
    <property type="entry name" value="2Fe-2S_ferredoxin-like_sf"/>
</dbReference>
<dbReference type="CDD" id="cd00207">
    <property type="entry name" value="fer2"/>
    <property type="match status" value="1"/>
</dbReference>
<dbReference type="GeneID" id="99657150"/>
<dbReference type="InterPro" id="IPR001041">
    <property type="entry name" value="2Fe-2S_ferredoxin-type"/>
</dbReference>
<evidence type="ECO:0000259" key="1">
    <source>
        <dbReference type="PROSITE" id="PS51085"/>
    </source>
</evidence>
<dbReference type="Gene3D" id="3.10.20.30">
    <property type="match status" value="1"/>
</dbReference>
<dbReference type="PROSITE" id="PS51085">
    <property type="entry name" value="2FE2S_FER_2"/>
    <property type="match status" value="1"/>
</dbReference>
<dbReference type="InParanoid" id="A0A1I5PHS3"/>
<dbReference type="STRING" id="1993.SAMN04489713_113130"/>
<evidence type="ECO:0000313" key="2">
    <source>
        <dbReference type="EMBL" id="SFP33046.1"/>
    </source>
</evidence>
<dbReference type="eggNOG" id="COG0633">
    <property type="taxonomic scope" value="Bacteria"/>
</dbReference>
<sequence>MASPTVRVEPSGIVFEAEPGEAVMHAAVRQGYRWPTLCHGEGSCTICHFEVIGEAAGLAPPSSAESDSLRNCGASQWCAGELRLACQARVLGDVVVRKKGVRPLDTPGGARR</sequence>
<reference evidence="2 3" key="1">
    <citation type="submission" date="2016-10" db="EMBL/GenBank/DDBJ databases">
        <authorList>
            <person name="de Groot N.N."/>
        </authorList>
    </citation>
    <scope>NUCLEOTIDE SEQUENCE [LARGE SCALE GENOMIC DNA]</scope>
    <source>
        <strain evidence="2 3">DSM 43067</strain>
    </source>
</reference>
<name>A0A1I5PHS3_9ACTN</name>
<organism evidence="2 3">
    <name type="scientific">Actinomadura madurae</name>
    <dbReference type="NCBI Taxonomy" id="1993"/>
    <lineage>
        <taxon>Bacteria</taxon>
        <taxon>Bacillati</taxon>
        <taxon>Actinomycetota</taxon>
        <taxon>Actinomycetes</taxon>
        <taxon>Streptosporangiales</taxon>
        <taxon>Thermomonosporaceae</taxon>
        <taxon>Actinomadura</taxon>
    </lineage>
</organism>
<gene>
    <name evidence="2" type="ORF">SAMN04489713_113130</name>
</gene>
<dbReference type="AlphaFoldDB" id="A0A1I5PHS3"/>
<dbReference type="SUPFAM" id="SSF54292">
    <property type="entry name" value="2Fe-2S ferredoxin-like"/>
    <property type="match status" value="1"/>
</dbReference>
<keyword evidence="3" id="KW-1185">Reference proteome</keyword>
<dbReference type="EMBL" id="FOVH01000013">
    <property type="protein sequence ID" value="SFP33046.1"/>
    <property type="molecule type" value="Genomic_DNA"/>
</dbReference>
<feature type="domain" description="2Fe-2S ferredoxin-type" evidence="1">
    <location>
        <begin position="4"/>
        <end position="102"/>
    </location>
</feature>
<evidence type="ECO:0000313" key="3">
    <source>
        <dbReference type="Proteomes" id="UP000183413"/>
    </source>
</evidence>
<protein>
    <submittedName>
        <fullName evidence="2">Ferredoxin, 2Fe-2S</fullName>
    </submittedName>
</protein>
<dbReference type="OrthoDB" id="502624at2"/>
<dbReference type="Proteomes" id="UP000183413">
    <property type="component" value="Unassembled WGS sequence"/>
</dbReference>
<dbReference type="Pfam" id="PF00111">
    <property type="entry name" value="Fer2"/>
    <property type="match status" value="1"/>
</dbReference>